<name>A0A7G5B7R2_9CAUD</name>
<organism evidence="1 2">
    <name type="scientific">Ralstonia phage Adzire</name>
    <dbReference type="NCBI Taxonomy" id="2759711"/>
    <lineage>
        <taxon>Viruses</taxon>
        <taxon>Duplodnaviria</taxon>
        <taxon>Heunggongvirae</taxon>
        <taxon>Uroviricota</taxon>
        <taxon>Caudoviricetes</taxon>
        <taxon>Bakolyvirus</taxon>
        <taxon>Bakolyvirus simangalove</taxon>
    </lineage>
</organism>
<accession>A0A7G5B7R2</accession>
<dbReference type="Pfam" id="PF22755">
    <property type="entry name" value="E217_gp28"/>
    <property type="match status" value="1"/>
</dbReference>
<protein>
    <submittedName>
        <fullName evidence="1">Head closure protein 1</fullName>
    </submittedName>
</protein>
<dbReference type="Proteomes" id="UP000515295">
    <property type="component" value="Segment"/>
</dbReference>
<reference evidence="1 2" key="1">
    <citation type="submission" date="2020-07" db="EMBL/GenBank/DDBJ databases">
        <title>Ralstonia phages.</title>
        <authorList>
            <person name="Trotereau A."/>
            <person name="Boyer C."/>
            <person name="Torres-Barcelo C."/>
        </authorList>
    </citation>
    <scope>NUCLEOTIDE SEQUENCE [LARGE SCALE GENOMIC DNA]</scope>
</reference>
<gene>
    <name evidence="1" type="ORF">S1_00018</name>
</gene>
<dbReference type="InterPro" id="IPR054441">
    <property type="entry name" value="Gp28-like"/>
</dbReference>
<evidence type="ECO:0000313" key="1">
    <source>
        <dbReference type="EMBL" id="QMV32335.1"/>
    </source>
</evidence>
<dbReference type="EMBL" id="MT740725">
    <property type="protein sequence ID" value="QMV32335.1"/>
    <property type="molecule type" value="Genomic_DNA"/>
</dbReference>
<proteinExistence type="predicted"/>
<sequence length="132" mass="14786">MSAPNWHRVVRGAITQVNDDTDGQIKVSLPPTVVRGISTPQYSVVNVTIQVQGVPHDQIWHQDGLSYATDVSNVFAFGNFNNISRPTGGGGDLVLWGGNTYYIRRVLEWWANEDGWCRLEVIRQLDNMMPTT</sequence>
<evidence type="ECO:0000313" key="2">
    <source>
        <dbReference type="Proteomes" id="UP000515295"/>
    </source>
</evidence>